<evidence type="ECO:0000256" key="3">
    <source>
        <dbReference type="ARBA" id="ARBA00022679"/>
    </source>
</evidence>
<protein>
    <recommendedName>
        <fullName evidence="11">DUF2029 domain-containing protein</fullName>
    </recommendedName>
</protein>
<accession>A0AAP1C6Q4</accession>
<feature type="transmembrane region" description="Helical" evidence="8">
    <location>
        <begin position="144"/>
        <end position="175"/>
    </location>
</feature>
<proteinExistence type="inferred from homology"/>
<evidence type="ECO:0000256" key="2">
    <source>
        <dbReference type="ARBA" id="ARBA00022475"/>
    </source>
</evidence>
<evidence type="ECO:0008006" key="11">
    <source>
        <dbReference type="Google" id="ProtNLM"/>
    </source>
</evidence>
<name>A0AAP1C6Q4_9BURK</name>
<evidence type="ECO:0000256" key="5">
    <source>
        <dbReference type="ARBA" id="ARBA00022989"/>
    </source>
</evidence>
<feature type="transmembrane region" description="Helical" evidence="8">
    <location>
        <begin position="213"/>
        <end position="236"/>
    </location>
</feature>
<evidence type="ECO:0000256" key="7">
    <source>
        <dbReference type="ARBA" id="ARBA00024033"/>
    </source>
</evidence>
<keyword evidence="4 8" id="KW-0812">Transmembrane</keyword>
<comment type="subcellular location">
    <subcellularLocation>
        <location evidence="1">Cell membrane</location>
        <topology evidence="1">Multi-pass membrane protein</topology>
    </subcellularLocation>
</comment>
<feature type="transmembrane region" description="Helical" evidence="8">
    <location>
        <begin position="181"/>
        <end position="206"/>
    </location>
</feature>
<evidence type="ECO:0000256" key="8">
    <source>
        <dbReference type="SAM" id="Phobius"/>
    </source>
</evidence>
<feature type="transmembrane region" description="Helical" evidence="8">
    <location>
        <begin position="320"/>
        <end position="338"/>
    </location>
</feature>
<evidence type="ECO:0000256" key="4">
    <source>
        <dbReference type="ARBA" id="ARBA00022692"/>
    </source>
</evidence>
<dbReference type="RefSeq" id="WP_059547044.1">
    <property type="nucleotide sequence ID" value="NZ_LOTQ01000030.1"/>
</dbReference>
<sequence>METPGEPAARRVDAARVATYAIAVLVLQIAFVAVWAVRYYGLDDRSAPMVGSDFAVFWAAARVALEHGATAIFSPQWMQPIEAALRPVRDFSPWPYPPTFLLVVVPFGLVSFGSAIVLFGVLATVCYAAVVARLTRSLAGHWRIAAAAFPGLIGATVQMQNAFLTVAAAGAALLLLRSRPVAAGACIAMLSVKPQYGVLFPLALICAGHWKTLISAGVFSAAIVAISVAAFGWQAWAAFFTFMPTFNRGVIEYGDALWRGMPSICGLARAAGLSVSMAYVIQAAIAVPAAAACMYVWTRAARFELRAATLAAATLLVQPYYMYYDLLWLVLPFVFLMIDFRTVKPNRFEAIVVALVWMAPAQAFVAMISGATWPTASAILIAVLVVAVLRASQPAARPLDGGRRGPVVAVRR</sequence>
<feature type="transmembrane region" description="Helical" evidence="8">
    <location>
        <begin position="20"/>
        <end position="40"/>
    </location>
</feature>
<gene>
    <name evidence="9" type="ORF">WI41_21805</name>
</gene>
<keyword evidence="6 8" id="KW-0472">Membrane</keyword>
<comment type="similarity">
    <text evidence="7">Belongs to the glycosyltransferase 87 family.</text>
</comment>
<keyword evidence="2" id="KW-1003">Cell membrane</keyword>
<evidence type="ECO:0000313" key="9">
    <source>
        <dbReference type="EMBL" id="KVA04715.1"/>
    </source>
</evidence>
<keyword evidence="3" id="KW-0808">Transferase</keyword>
<feature type="transmembrane region" description="Helical" evidence="8">
    <location>
        <begin position="279"/>
        <end position="300"/>
    </location>
</feature>
<feature type="transmembrane region" description="Helical" evidence="8">
    <location>
        <begin position="99"/>
        <end position="132"/>
    </location>
</feature>
<organism evidence="9 10">
    <name type="scientific">Burkholderia latens</name>
    <dbReference type="NCBI Taxonomy" id="488446"/>
    <lineage>
        <taxon>Bacteria</taxon>
        <taxon>Pseudomonadati</taxon>
        <taxon>Pseudomonadota</taxon>
        <taxon>Betaproteobacteria</taxon>
        <taxon>Burkholderiales</taxon>
        <taxon>Burkholderiaceae</taxon>
        <taxon>Burkholderia</taxon>
        <taxon>Burkholderia cepacia complex</taxon>
    </lineage>
</organism>
<dbReference type="EMBL" id="LOTQ01000030">
    <property type="protein sequence ID" value="KVA04715.1"/>
    <property type="molecule type" value="Genomic_DNA"/>
</dbReference>
<dbReference type="GO" id="GO:0005886">
    <property type="term" value="C:plasma membrane"/>
    <property type="evidence" value="ECO:0007669"/>
    <property type="project" value="UniProtKB-SubCell"/>
</dbReference>
<reference evidence="9 10" key="1">
    <citation type="submission" date="2015-11" db="EMBL/GenBank/DDBJ databases">
        <title>Expanding the genomic diversity of Burkholderia species for the development of highly accurate diagnostics.</title>
        <authorList>
            <person name="Sahl J."/>
            <person name="Keim P."/>
            <person name="Wagner D."/>
        </authorList>
    </citation>
    <scope>NUCLEOTIDE SEQUENCE [LARGE SCALE GENOMIC DNA]</scope>
    <source>
        <strain evidence="9 10">RF32-BP12</strain>
    </source>
</reference>
<evidence type="ECO:0000256" key="1">
    <source>
        <dbReference type="ARBA" id="ARBA00004651"/>
    </source>
</evidence>
<dbReference type="GO" id="GO:0016758">
    <property type="term" value="F:hexosyltransferase activity"/>
    <property type="evidence" value="ECO:0007669"/>
    <property type="project" value="InterPro"/>
</dbReference>
<evidence type="ECO:0000313" key="10">
    <source>
        <dbReference type="Proteomes" id="UP000056450"/>
    </source>
</evidence>
<dbReference type="Proteomes" id="UP000056450">
    <property type="component" value="Unassembled WGS sequence"/>
</dbReference>
<keyword evidence="5 8" id="KW-1133">Transmembrane helix</keyword>
<dbReference type="InterPro" id="IPR018584">
    <property type="entry name" value="GT87"/>
</dbReference>
<feature type="transmembrane region" description="Helical" evidence="8">
    <location>
        <begin position="375"/>
        <end position="392"/>
    </location>
</feature>
<comment type="caution">
    <text evidence="9">The sequence shown here is derived from an EMBL/GenBank/DDBJ whole genome shotgun (WGS) entry which is preliminary data.</text>
</comment>
<evidence type="ECO:0000256" key="6">
    <source>
        <dbReference type="ARBA" id="ARBA00023136"/>
    </source>
</evidence>
<dbReference type="AlphaFoldDB" id="A0AAP1C6Q4"/>
<dbReference type="Pfam" id="PF09594">
    <property type="entry name" value="GT87"/>
    <property type="match status" value="1"/>
</dbReference>